<keyword evidence="6" id="KW-0411">Iron-sulfur</keyword>
<dbReference type="PROSITE" id="PS51918">
    <property type="entry name" value="RADICAL_SAM"/>
    <property type="match status" value="1"/>
</dbReference>
<comment type="cofactor">
    <cofactor evidence="1">
        <name>[4Fe-4S] cluster</name>
        <dbReference type="ChEBI" id="CHEBI:49883"/>
    </cofactor>
</comment>
<keyword evidence="3" id="KW-0949">S-adenosyl-L-methionine</keyword>
<dbReference type="InterPro" id="IPR058240">
    <property type="entry name" value="rSAM_sf"/>
</dbReference>
<proteinExistence type="predicted"/>
<evidence type="ECO:0000256" key="3">
    <source>
        <dbReference type="ARBA" id="ARBA00022691"/>
    </source>
</evidence>
<reference evidence="8" key="1">
    <citation type="submission" date="2018-01" db="EMBL/GenBank/DDBJ databases">
        <authorList>
            <person name="Regsiter A."/>
            <person name="William W."/>
        </authorList>
    </citation>
    <scope>NUCLEOTIDE SEQUENCE</scope>
    <source>
        <strain evidence="8">TRIP AH-1</strain>
    </source>
</reference>
<feature type="domain" description="Radical SAM core" evidence="7">
    <location>
        <begin position="7"/>
        <end position="245"/>
    </location>
</feature>
<evidence type="ECO:0000256" key="6">
    <source>
        <dbReference type="ARBA" id="ARBA00023014"/>
    </source>
</evidence>
<protein>
    <submittedName>
        <fullName evidence="8">Radical SAM domain protein</fullName>
    </submittedName>
</protein>
<dbReference type="InterPro" id="IPR007197">
    <property type="entry name" value="rSAM"/>
</dbReference>
<dbReference type="PANTHER" id="PTHR43787">
    <property type="entry name" value="FEMO COFACTOR BIOSYNTHESIS PROTEIN NIFB-RELATED"/>
    <property type="match status" value="1"/>
</dbReference>
<keyword evidence="5" id="KW-0408">Iron</keyword>
<accession>A0A445MU19</accession>
<evidence type="ECO:0000259" key="7">
    <source>
        <dbReference type="PROSITE" id="PS51918"/>
    </source>
</evidence>
<dbReference type="SFLD" id="SFLDG01083">
    <property type="entry name" value="Uncharacterised_Radical_SAM_Su"/>
    <property type="match status" value="1"/>
</dbReference>
<dbReference type="CDD" id="cd01335">
    <property type="entry name" value="Radical_SAM"/>
    <property type="match status" value="1"/>
</dbReference>
<dbReference type="SUPFAM" id="SSF102114">
    <property type="entry name" value="Radical SAM enzymes"/>
    <property type="match status" value="1"/>
</dbReference>
<evidence type="ECO:0000256" key="5">
    <source>
        <dbReference type="ARBA" id="ARBA00023004"/>
    </source>
</evidence>
<dbReference type="GO" id="GO:0046872">
    <property type="term" value="F:metal ion binding"/>
    <property type="evidence" value="ECO:0007669"/>
    <property type="project" value="UniProtKB-KW"/>
</dbReference>
<dbReference type="SFLD" id="SFLDS00029">
    <property type="entry name" value="Radical_SAM"/>
    <property type="match status" value="1"/>
</dbReference>
<dbReference type="PANTHER" id="PTHR43787:SF11">
    <property type="entry name" value="UPF0026 PROTEIN SLR1464"/>
    <property type="match status" value="1"/>
</dbReference>
<keyword evidence="4" id="KW-0479">Metal-binding</keyword>
<dbReference type="AlphaFoldDB" id="A0A445MU19"/>
<name>A0A445MU19_9BACT</name>
<dbReference type="Gene3D" id="3.20.20.70">
    <property type="entry name" value="Aldolase class I"/>
    <property type="match status" value="1"/>
</dbReference>
<sequence>MTYVFGPVPSRRLGMSLGVDLIPPKTCTYDCLYCQVGRTTKMIAEPQPLVPVDQVISEIKGKLSRTSPDTITLAGSGEPTLNSDIGRVISGIKGLTRTRVAVLTNGSLFSKEDVRRRVLDADIILPTLTSVYEETFKIIHRPHPGLFVADIIDGIIRLRNEFKGQLFLEVVFLAGINHSEREIEGLKAAIGLIAPDRVQLNTVVRPPADERAISLDNKILEEIMVFFGGNTEIIAGSARKAGTGENDLLIDNLLEMIKRRPLKTADIATALGLQLEDVEDLIKGLLIKGRIRKQQHSGDVYYLSNKNIH</sequence>
<organism evidence="8">
    <name type="scientific">uncultured Desulfobacterium sp</name>
    <dbReference type="NCBI Taxonomy" id="201089"/>
    <lineage>
        <taxon>Bacteria</taxon>
        <taxon>Pseudomonadati</taxon>
        <taxon>Thermodesulfobacteriota</taxon>
        <taxon>Desulfobacteria</taxon>
        <taxon>Desulfobacterales</taxon>
        <taxon>Desulfobacteriaceae</taxon>
        <taxon>Desulfobacterium</taxon>
        <taxon>environmental samples</taxon>
    </lineage>
</organism>
<keyword evidence="2" id="KW-0004">4Fe-4S</keyword>
<dbReference type="GO" id="GO:0003824">
    <property type="term" value="F:catalytic activity"/>
    <property type="evidence" value="ECO:0007669"/>
    <property type="project" value="InterPro"/>
</dbReference>
<evidence type="ECO:0000313" key="8">
    <source>
        <dbReference type="EMBL" id="SPD72955.1"/>
    </source>
</evidence>
<evidence type="ECO:0000256" key="4">
    <source>
        <dbReference type="ARBA" id="ARBA00022723"/>
    </source>
</evidence>
<dbReference type="InterPro" id="IPR040084">
    <property type="entry name" value="GTPase_Obg"/>
</dbReference>
<dbReference type="InterPro" id="IPR013785">
    <property type="entry name" value="Aldolase_TIM"/>
</dbReference>
<evidence type="ECO:0000256" key="2">
    <source>
        <dbReference type="ARBA" id="ARBA00022485"/>
    </source>
</evidence>
<dbReference type="EMBL" id="OJIN01000070">
    <property type="protein sequence ID" value="SPD72955.1"/>
    <property type="molecule type" value="Genomic_DNA"/>
</dbReference>
<gene>
    <name evidence="8" type="ORF">PITCH_A1610005</name>
</gene>
<dbReference type="Pfam" id="PF04055">
    <property type="entry name" value="Radical_SAM"/>
    <property type="match status" value="1"/>
</dbReference>
<dbReference type="GO" id="GO:0051539">
    <property type="term" value="F:4 iron, 4 sulfur cluster binding"/>
    <property type="evidence" value="ECO:0007669"/>
    <property type="project" value="UniProtKB-KW"/>
</dbReference>
<evidence type="ECO:0000256" key="1">
    <source>
        <dbReference type="ARBA" id="ARBA00001966"/>
    </source>
</evidence>